<evidence type="ECO:0000313" key="1">
    <source>
        <dbReference type="EMBL" id="JAH44042.1"/>
    </source>
</evidence>
<name>A0A0E9SS15_ANGAN</name>
<accession>A0A0E9SS15</accession>
<dbReference type="EMBL" id="GBXM01064535">
    <property type="protein sequence ID" value="JAH44042.1"/>
    <property type="molecule type" value="Transcribed_RNA"/>
</dbReference>
<organism evidence="1">
    <name type="scientific">Anguilla anguilla</name>
    <name type="common">European freshwater eel</name>
    <name type="synonym">Muraena anguilla</name>
    <dbReference type="NCBI Taxonomy" id="7936"/>
    <lineage>
        <taxon>Eukaryota</taxon>
        <taxon>Metazoa</taxon>
        <taxon>Chordata</taxon>
        <taxon>Craniata</taxon>
        <taxon>Vertebrata</taxon>
        <taxon>Euteleostomi</taxon>
        <taxon>Actinopterygii</taxon>
        <taxon>Neopterygii</taxon>
        <taxon>Teleostei</taxon>
        <taxon>Anguilliformes</taxon>
        <taxon>Anguillidae</taxon>
        <taxon>Anguilla</taxon>
    </lineage>
</organism>
<dbReference type="AlphaFoldDB" id="A0A0E9SS15"/>
<sequence>MEKLQFLYEISDFSFNKNALEVKLHVLLRPFWDRW</sequence>
<proteinExistence type="predicted"/>
<reference evidence="1" key="2">
    <citation type="journal article" date="2015" name="Fish Shellfish Immunol.">
        <title>Early steps in the European eel (Anguilla anguilla)-Vibrio vulnificus interaction in the gills: Role of the RtxA13 toxin.</title>
        <authorList>
            <person name="Callol A."/>
            <person name="Pajuelo D."/>
            <person name="Ebbesson L."/>
            <person name="Teles M."/>
            <person name="MacKenzie S."/>
            <person name="Amaro C."/>
        </authorList>
    </citation>
    <scope>NUCLEOTIDE SEQUENCE</scope>
</reference>
<protein>
    <submittedName>
        <fullName evidence="1">Uncharacterized protein</fullName>
    </submittedName>
</protein>
<reference evidence="1" key="1">
    <citation type="submission" date="2014-11" db="EMBL/GenBank/DDBJ databases">
        <authorList>
            <person name="Amaro Gonzalez C."/>
        </authorList>
    </citation>
    <scope>NUCLEOTIDE SEQUENCE</scope>
</reference>